<keyword evidence="1" id="KW-0472">Membrane</keyword>
<name>A0A2N1PQK8_9BACT</name>
<organism evidence="2 3">
    <name type="scientific">Candidatus Wallbacteria bacterium HGW-Wallbacteria-1</name>
    <dbReference type="NCBI Taxonomy" id="2013854"/>
    <lineage>
        <taxon>Bacteria</taxon>
        <taxon>Candidatus Walliibacteriota</taxon>
    </lineage>
</organism>
<protein>
    <submittedName>
        <fullName evidence="2">Uncharacterized protein</fullName>
    </submittedName>
</protein>
<evidence type="ECO:0000256" key="1">
    <source>
        <dbReference type="SAM" id="Phobius"/>
    </source>
</evidence>
<dbReference type="Proteomes" id="UP000233256">
    <property type="component" value="Unassembled WGS sequence"/>
</dbReference>
<accession>A0A2N1PQK8</accession>
<evidence type="ECO:0000313" key="2">
    <source>
        <dbReference type="EMBL" id="PKK90633.1"/>
    </source>
</evidence>
<gene>
    <name evidence="2" type="ORF">CVV64_09760</name>
</gene>
<evidence type="ECO:0000313" key="3">
    <source>
        <dbReference type="Proteomes" id="UP000233256"/>
    </source>
</evidence>
<dbReference type="AlphaFoldDB" id="A0A2N1PQK8"/>
<keyword evidence="1" id="KW-0812">Transmembrane</keyword>
<proteinExistence type="predicted"/>
<comment type="caution">
    <text evidence="2">The sequence shown here is derived from an EMBL/GenBank/DDBJ whole genome shotgun (WGS) entry which is preliminary data.</text>
</comment>
<feature type="transmembrane region" description="Helical" evidence="1">
    <location>
        <begin position="38"/>
        <end position="60"/>
    </location>
</feature>
<sequence>MLKFMNSDFDRNGAPPVRHHSSFCSGFIVFHNHCGVNFFSLVVIAAIILVSEAFFPMGAIQAQEPFERARTSYLQAIELMEQSAGNQTAAMRAVALFEMVPPIAEGIDGAQELAAAALIQAATLAANELNDSDRARRNLEAVVDLYSETSWISHACSALASLQSGDRVAGASSTDVMAPLRAFAGKADLNQSFSNSAKQATLKPWNWSGGGISLEIPEKGWELLPHPSSDPVILHLMRRKPSSGRNPGYPNITLAHEKTSLGLDEYFRQTGEALIGMSSWRGPMNILSESSSIPGVNPGMIRVFIADIRGISITHVQAYIQSGEEMFMFTLADLEFGLKSSRPLFDKMLESLQISP</sequence>
<dbReference type="EMBL" id="PGXC01000005">
    <property type="protein sequence ID" value="PKK90633.1"/>
    <property type="molecule type" value="Genomic_DNA"/>
</dbReference>
<keyword evidence="1" id="KW-1133">Transmembrane helix</keyword>
<reference evidence="2 3" key="1">
    <citation type="journal article" date="2017" name="ISME J.">
        <title>Potential for microbial H2 and metal transformations associated with novel bacteria and archaea in deep terrestrial subsurface sediments.</title>
        <authorList>
            <person name="Hernsdorf A.W."/>
            <person name="Amano Y."/>
            <person name="Miyakawa K."/>
            <person name="Ise K."/>
            <person name="Suzuki Y."/>
            <person name="Anantharaman K."/>
            <person name="Probst A."/>
            <person name="Burstein D."/>
            <person name="Thomas B.C."/>
            <person name="Banfield J.F."/>
        </authorList>
    </citation>
    <scope>NUCLEOTIDE SEQUENCE [LARGE SCALE GENOMIC DNA]</scope>
    <source>
        <strain evidence="2">HGW-Wallbacteria-1</strain>
    </source>
</reference>